<evidence type="ECO:0000313" key="2">
    <source>
        <dbReference type="EMBL" id="KAJ7075343.1"/>
    </source>
</evidence>
<feature type="compositionally biased region" description="Pro residues" evidence="1">
    <location>
        <begin position="568"/>
        <end position="581"/>
    </location>
</feature>
<evidence type="ECO:0000313" key="3">
    <source>
        <dbReference type="Proteomes" id="UP001222325"/>
    </source>
</evidence>
<protein>
    <submittedName>
        <fullName evidence="2">Uncharacterized protein</fullName>
    </submittedName>
</protein>
<keyword evidence="3" id="KW-1185">Reference proteome</keyword>
<evidence type="ECO:0000256" key="1">
    <source>
        <dbReference type="SAM" id="MobiDB-lite"/>
    </source>
</evidence>
<dbReference type="Proteomes" id="UP001222325">
    <property type="component" value="Unassembled WGS sequence"/>
</dbReference>
<gene>
    <name evidence="2" type="ORF">B0H15DRAFT_1027128</name>
</gene>
<reference evidence="2" key="1">
    <citation type="submission" date="2023-03" db="EMBL/GenBank/DDBJ databases">
        <title>Massive genome expansion in bonnet fungi (Mycena s.s.) driven by repeated elements and novel gene families across ecological guilds.</title>
        <authorList>
            <consortium name="Lawrence Berkeley National Laboratory"/>
            <person name="Harder C.B."/>
            <person name="Miyauchi S."/>
            <person name="Viragh M."/>
            <person name="Kuo A."/>
            <person name="Thoen E."/>
            <person name="Andreopoulos B."/>
            <person name="Lu D."/>
            <person name="Skrede I."/>
            <person name="Drula E."/>
            <person name="Henrissat B."/>
            <person name="Morin E."/>
            <person name="Kohler A."/>
            <person name="Barry K."/>
            <person name="LaButti K."/>
            <person name="Morin E."/>
            <person name="Salamov A."/>
            <person name="Lipzen A."/>
            <person name="Mereny Z."/>
            <person name="Hegedus B."/>
            <person name="Baldrian P."/>
            <person name="Stursova M."/>
            <person name="Weitz H."/>
            <person name="Taylor A."/>
            <person name="Grigoriev I.V."/>
            <person name="Nagy L.G."/>
            <person name="Martin F."/>
            <person name="Kauserud H."/>
        </authorList>
    </citation>
    <scope>NUCLEOTIDE SEQUENCE</scope>
    <source>
        <strain evidence="2">CBHHK173m</strain>
    </source>
</reference>
<feature type="compositionally biased region" description="Low complexity" evidence="1">
    <location>
        <begin position="1"/>
        <end position="10"/>
    </location>
</feature>
<feature type="region of interest" description="Disordered" evidence="1">
    <location>
        <begin position="387"/>
        <end position="520"/>
    </location>
</feature>
<feature type="compositionally biased region" description="Basic residues" evidence="1">
    <location>
        <begin position="421"/>
        <end position="430"/>
    </location>
</feature>
<organism evidence="2 3">
    <name type="scientific">Mycena belliarum</name>
    <dbReference type="NCBI Taxonomy" id="1033014"/>
    <lineage>
        <taxon>Eukaryota</taxon>
        <taxon>Fungi</taxon>
        <taxon>Dikarya</taxon>
        <taxon>Basidiomycota</taxon>
        <taxon>Agaricomycotina</taxon>
        <taxon>Agaricomycetes</taxon>
        <taxon>Agaricomycetidae</taxon>
        <taxon>Agaricales</taxon>
        <taxon>Marasmiineae</taxon>
        <taxon>Mycenaceae</taxon>
        <taxon>Mycena</taxon>
    </lineage>
</organism>
<feature type="compositionally biased region" description="Low complexity" evidence="1">
    <location>
        <begin position="109"/>
        <end position="119"/>
    </location>
</feature>
<feature type="region of interest" description="Disordered" evidence="1">
    <location>
        <begin position="106"/>
        <end position="170"/>
    </location>
</feature>
<dbReference type="AlphaFoldDB" id="A0AAD6TQ94"/>
<comment type="caution">
    <text evidence="2">The sequence shown here is derived from an EMBL/GenBank/DDBJ whole genome shotgun (WGS) entry which is preliminary data.</text>
</comment>
<feature type="region of interest" description="Disordered" evidence="1">
    <location>
        <begin position="547"/>
        <end position="661"/>
    </location>
</feature>
<dbReference type="EMBL" id="JARJCN010000098">
    <property type="protein sequence ID" value="KAJ7075343.1"/>
    <property type="molecule type" value="Genomic_DNA"/>
</dbReference>
<feature type="compositionally biased region" description="Basic residues" evidence="1">
    <location>
        <begin position="476"/>
        <end position="487"/>
    </location>
</feature>
<name>A0AAD6TQ94_9AGAR</name>
<feature type="region of interest" description="Disordered" evidence="1">
    <location>
        <begin position="1"/>
        <end position="30"/>
    </location>
</feature>
<sequence>MTSQPLSRLLPPHPPSSKPAAATSRTPPSSLACRTRISTLANLRVVRMRLVQGAVLSVRQLGPLQVGDGVVRTLHIALAVLVPPLAHRARFAILTQRPIALPIDSGVVPSPSTQTRPSPSHVPSTQPQMRPSPRALLLASSHAERRDADTTSTKSHLRARPVSARPPPRAKAAARARFPHPACPARMDAPPPVCVLVLDLASRLRAPVPDIEHTGCRVGLASHYCRRTSGSDPSVPTHPTAFARFSTAVLRRLKTVLGASSRAPFLPSTPFPTPIPRLAPQSTCIQIARDLYVLIYSAAHLCRRTDLPCAPIAPAALPPQTTPDPPSRRSARLACVRRRAASPPFPSTPRPRRIRLLPRNSACAVPFDRERATFGRRSAVRAFDPVRSAQIPYHPPSASRSRADTGHARRRPSPEAAPLRLRARLRRPVRPRACDPRANPPPAIPTRARFAQVPAHARSSRESAACRPGAPSLRSCSRRASRTRGTRASRERAVVRAQTPAPPCSCLPTRRGTQIRGKRSAAMRIRVRALVAAFATAAPPRQLARRLRPPHLRASCPESVPAARPRIPHLPVPANPPPAPAPGLSKALAQQPPARASPARPFARALEAANPPPRTSPIGQPRCARKSGRESRSLTPRALVRASRRHADPRCTATESPGSGLRARALHRSRTHRASLAQIRAERAPRTCLSAGLVVGGWSGRAGKVGFEGAARFHGPGVAAALSLVHARGASGADADADFGPARAARIRTAAGRTRRACVVARIIHTLSSRMYESQSGALGEWDRRKAKLQG</sequence>
<accession>A0AAD6TQ94</accession>
<feature type="compositionally biased region" description="Low complexity" evidence="1">
    <location>
        <begin position="582"/>
        <end position="606"/>
    </location>
</feature>
<feature type="compositionally biased region" description="Low complexity" evidence="1">
    <location>
        <begin position="18"/>
        <end position="30"/>
    </location>
</feature>
<proteinExistence type="predicted"/>